<protein>
    <submittedName>
        <fullName evidence="1">Uncharacterized protein</fullName>
    </submittedName>
</protein>
<organism evidence="1 2">
    <name type="scientific">Bimuria novae-zelandiae CBS 107.79</name>
    <dbReference type="NCBI Taxonomy" id="1447943"/>
    <lineage>
        <taxon>Eukaryota</taxon>
        <taxon>Fungi</taxon>
        <taxon>Dikarya</taxon>
        <taxon>Ascomycota</taxon>
        <taxon>Pezizomycotina</taxon>
        <taxon>Dothideomycetes</taxon>
        <taxon>Pleosporomycetidae</taxon>
        <taxon>Pleosporales</taxon>
        <taxon>Massarineae</taxon>
        <taxon>Didymosphaeriaceae</taxon>
        <taxon>Bimuria</taxon>
    </lineage>
</organism>
<proteinExistence type="predicted"/>
<name>A0A6A5VMD1_9PLEO</name>
<dbReference type="OrthoDB" id="3800526at2759"/>
<dbReference type="AlphaFoldDB" id="A0A6A5VMD1"/>
<reference evidence="1" key="1">
    <citation type="journal article" date="2020" name="Stud. Mycol.">
        <title>101 Dothideomycetes genomes: a test case for predicting lifestyles and emergence of pathogens.</title>
        <authorList>
            <person name="Haridas S."/>
            <person name="Albert R."/>
            <person name="Binder M."/>
            <person name="Bloem J."/>
            <person name="Labutti K."/>
            <person name="Salamov A."/>
            <person name="Andreopoulos B."/>
            <person name="Baker S."/>
            <person name="Barry K."/>
            <person name="Bills G."/>
            <person name="Bluhm B."/>
            <person name="Cannon C."/>
            <person name="Castanera R."/>
            <person name="Culley D."/>
            <person name="Daum C."/>
            <person name="Ezra D."/>
            <person name="Gonzalez J."/>
            <person name="Henrissat B."/>
            <person name="Kuo A."/>
            <person name="Liang C."/>
            <person name="Lipzen A."/>
            <person name="Lutzoni F."/>
            <person name="Magnuson J."/>
            <person name="Mondo S."/>
            <person name="Nolan M."/>
            <person name="Ohm R."/>
            <person name="Pangilinan J."/>
            <person name="Park H.-J."/>
            <person name="Ramirez L."/>
            <person name="Alfaro M."/>
            <person name="Sun H."/>
            <person name="Tritt A."/>
            <person name="Yoshinaga Y."/>
            <person name="Zwiers L.-H."/>
            <person name="Turgeon B."/>
            <person name="Goodwin S."/>
            <person name="Spatafora J."/>
            <person name="Crous P."/>
            <person name="Grigoriev I."/>
        </authorList>
    </citation>
    <scope>NUCLEOTIDE SEQUENCE</scope>
    <source>
        <strain evidence="1">CBS 107.79</strain>
    </source>
</reference>
<sequence length="125" mass="14025">MHENNPKDTLRPEEPSTFLKFLKSMQSADGNLGQVPGAFKLPICRNPGGEAISSVWSNKGRNFPCKCGEVPWKQERYNSNLDQNAEVPRAYGVQVQRGLGGLLQRSQPLPRCEPHQLELRGRARI</sequence>
<gene>
    <name evidence="1" type="ORF">BU23DRAFT_551306</name>
</gene>
<dbReference type="EMBL" id="ML976665">
    <property type="protein sequence ID" value="KAF1976872.1"/>
    <property type="molecule type" value="Genomic_DNA"/>
</dbReference>
<evidence type="ECO:0000313" key="2">
    <source>
        <dbReference type="Proteomes" id="UP000800036"/>
    </source>
</evidence>
<evidence type="ECO:0000313" key="1">
    <source>
        <dbReference type="EMBL" id="KAF1976872.1"/>
    </source>
</evidence>
<accession>A0A6A5VMD1</accession>
<dbReference type="Proteomes" id="UP000800036">
    <property type="component" value="Unassembled WGS sequence"/>
</dbReference>
<keyword evidence="2" id="KW-1185">Reference proteome</keyword>